<evidence type="ECO:0000256" key="3">
    <source>
        <dbReference type="ARBA" id="ARBA00009316"/>
    </source>
</evidence>
<evidence type="ECO:0000256" key="2">
    <source>
        <dbReference type="ARBA" id="ARBA00004138"/>
    </source>
</evidence>
<feature type="coiled-coil region" evidence="8">
    <location>
        <begin position="462"/>
        <end position="489"/>
    </location>
</feature>
<dbReference type="PANTHER" id="PTHR23162">
    <property type="entry name" value="OUTER DENSE FIBER OF SPERM TAILS 2"/>
    <property type="match status" value="1"/>
</dbReference>
<reference evidence="10" key="1">
    <citation type="submission" date="2025-08" db="UniProtKB">
        <authorList>
            <consortium name="Ensembl"/>
        </authorList>
    </citation>
    <scope>IDENTIFICATION</scope>
</reference>
<protein>
    <submittedName>
        <fullName evidence="10">Outer dense fiber protein 2-like</fullName>
    </submittedName>
</protein>
<organism evidence="10 11">
    <name type="scientific">Gadus morhua</name>
    <name type="common">Atlantic cod</name>
    <dbReference type="NCBI Taxonomy" id="8049"/>
    <lineage>
        <taxon>Eukaryota</taxon>
        <taxon>Metazoa</taxon>
        <taxon>Chordata</taxon>
        <taxon>Craniata</taxon>
        <taxon>Vertebrata</taxon>
        <taxon>Euteleostomi</taxon>
        <taxon>Actinopterygii</taxon>
        <taxon>Neopterygii</taxon>
        <taxon>Teleostei</taxon>
        <taxon>Neoteleostei</taxon>
        <taxon>Acanthomorphata</taxon>
        <taxon>Zeiogadaria</taxon>
        <taxon>Gadariae</taxon>
        <taxon>Gadiformes</taxon>
        <taxon>Gadoidei</taxon>
        <taxon>Gadidae</taxon>
        <taxon>Gadus</taxon>
    </lineage>
</organism>
<dbReference type="RefSeq" id="XP_030218760.1">
    <property type="nucleotide sequence ID" value="XM_030362900.1"/>
</dbReference>
<keyword evidence="11" id="KW-1185">Reference proteome</keyword>
<comment type="similarity">
    <text evidence="3">Belongs to the ODF2 family.</text>
</comment>
<feature type="coiled-coil region" evidence="8">
    <location>
        <begin position="122"/>
        <end position="250"/>
    </location>
</feature>
<evidence type="ECO:0000313" key="10">
    <source>
        <dbReference type="Ensembl" id="ENSGMOP00000029196.1"/>
    </source>
</evidence>
<dbReference type="OMA" id="YKHQMLA"/>
<dbReference type="PANTHER" id="PTHR23162:SF7">
    <property type="entry name" value="PROTEIN BCAP"/>
    <property type="match status" value="1"/>
</dbReference>
<feature type="region of interest" description="Disordered" evidence="9">
    <location>
        <begin position="432"/>
        <end position="460"/>
    </location>
</feature>
<accession>A0A8C5ABV0</accession>
<dbReference type="InterPro" id="IPR026099">
    <property type="entry name" value="Odf2-rel"/>
</dbReference>
<keyword evidence="4" id="KW-0963">Cytoplasm</keyword>
<evidence type="ECO:0000313" key="11">
    <source>
        <dbReference type="Proteomes" id="UP000694546"/>
    </source>
</evidence>
<gene>
    <name evidence="10" type="primary">LOC115548349</name>
</gene>
<feature type="coiled-coil region" evidence="8">
    <location>
        <begin position="276"/>
        <end position="310"/>
    </location>
</feature>
<dbReference type="GO" id="GO:1902018">
    <property type="term" value="P:negative regulation of cilium assembly"/>
    <property type="evidence" value="ECO:0007669"/>
    <property type="project" value="TreeGrafter"/>
</dbReference>
<evidence type="ECO:0000256" key="1">
    <source>
        <dbReference type="ARBA" id="ARBA00004114"/>
    </source>
</evidence>
<name>A0A8C5ABV0_GADMO</name>
<keyword evidence="7" id="KW-0966">Cell projection</keyword>
<evidence type="ECO:0000256" key="7">
    <source>
        <dbReference type="ARBA" id="ARBA00023273"/>
    </source>
</evidence>
<dbReference type="GeneID" id="115548349"/>
<dbReference type="GO" id="GO:0036064">
    <property type="term" value="C:ciliary basal body"/>
    <property type="evidence" value="ECO:0007669"/>
    <property type="project" value="TreeGrafter"/>
</dbReference>
<dbReference type="GO" id="GO:0005813">
    <property type="term" value="C:centrosome"/>
    <property type="evidence" value="ECO:0007669"/>
    <property type="project" value="TreeGrafter"/>
</dbReference>
<feature type="compositionally biased region" description="Basic and acidic residues" evidence="9">
    <location>
        <begin position="432"/>
        <end position="459"/>
    </location>
</feature>
<keyword evidence="6" id="KW-0206">Cytoskeleton</keyword>
<reference evidence="10" key="2">
    <citation type="submission" date="2025-09" db="UniProtKB">
        <authorList>
            <consortium name="Ensembl"/>
        </authorList>
    </citation>
    <scope>IDENTIFICATION</scope>
</reference>
<evidence type="ECO:0000256" key="8">
    <source>
        <dbReference type="SAM" id="Coils"/>
    </source>
</evidence>
<evidence type="ECO:0000256" key="9">
    <source>
        <dbReference type="SAM" id="MobiDB-lite"/>
    </source>
</evidence>
<dbReference type="Proteomes" id="UP000694546">
    <property type="component" value="Chromosome 8"/>
</dbReference>
<dbReference type="GO" id="GO:0005814">
    <property type="term" value="C:centriole"/>
    <property type="evidence" value="ECO:0007669"/>
    <property type="project" value="UniProtKB-SubCell"/>
</dbReference>
<keyword evidence="5 8" id="KW-0175">Coiled coil</keyword>
<comment type="subcellular location">
    <subcellularLocation>
        <location evidence="2">Cell projection</location>
        <location evidence="2">Cilium</location>
    </subcellularLocation>
    <subcellularLocation>
        <location evidence="1">Cytoplasm</location>
        <location evidence="1">Cytoskeleton</location>
        <location evidence="1">Microtubule organizing center</location>
        <location evidence="1">Centrosome</location>
        <location evidence="1">Centriole</location>
    </subcellularLocation>
</comment>
<sequence>MSADNRTESTLGFSSTRDDLTLCYGDLEASKESERKLPKHSSPYRRTPVDDNYCLFSRVDFAERDQSQLMKTLLEAEAAANNAAVQLVSFKDTMDDEFEESHLSVTDTRQVSRQRGLLLEKLEAFKRINRSVRQKLKRLQEAEADRLAIDKQIDILLNKITQAESDNVNLKRDLNNTENQLGELMSLRRKEQESTETALQAGRTVETTRARLQGQLHLKEAENNRLTAQLRALERTLTEQKMQMEDLKAAITAQSVKMAQDKEALIKATHAQKQRAKRFEAAVDKCYAQLKEKEIELARALSERDSWRLQQEQQSEDQHGLVSQIELLKCHTTDLTARLQRERDELTTANLTAMERVERLSVENRALNSDNARIKESISVCEQQLAQCEAAQTEQSLLSEERQHQTQRHQSQVAALQTEVDDLRIKYQSLVRETEGERGRKDEEVEKLDSQSERLKTSGDMRNSIQEANALLEEQITSLEKEMEVQHQENVGLVRQLAGQDEALSYGSRQLDQRSAECHALSTQLEAAMSHVSQQVSHVKGKAVSREDALQTKIKELEAEKGRRDSELKLLRQSMLSTENKFEVRLKDLQRSLDQSESHKQSIQSYVDFLKNSYATMFDEGVQLSSYHSYFLK</sequence>
<evidence type="ECO:0000256" key="4">
    <source>
        <dbReference type="ARBA" id="ARBA00022490"/>
    </source>
</evidence>
<proteinExistence type="inferred from homology"/>
<evidence type="ECO:0000256" key="6">
    <source>
        <dbReference type="ARBA" id="ARBA00023212"/>
    </source>
</evidence>
<evidence type="ECO:0000256" key="5">
    <source>
        <dbReference type="ARBA" id="ARBA00023054"/>
    </source>
</evidence>
<dbReference type="AlphaFoldDB" id="A0A8C5ABV0"/>
<dbReference type="Ensembl" id="ENSGMOT00000062367.1">
    <property type="protein sequence ID" value="ENSGMOP00000029196.1"/>
    <property type="gene ID" value="ENSGMOG00000011229.2"/>
</dbReference>
<dbReference type="GeneTree" id="ENSGT00530000063497"/>